<keyword evidence="2" id="KW-1185">Reference proteome</keyword>
<dbReference type="Proteomes" id="UP000805193">
    <property type="component" value="Unassembled WGS sequence"/>
</dbReference>
<evidence type="ECO:0000313" key="2">
    <source>
        <dbReference type="Proteomes" id="UP000805193"/>
    </source>
</evidence>
<dbReference type="EMBL" id="JABSTQ010010444">
    <property type="protein sequence ID" value="KAG0420985.1"/>
    <property type="molecule type" value="Genomic_DNA"/>
</dbReference>
<protein>
    <submittedName>
        <fullName evidence="1">Uncharacterized protein</fullName>
    </submittedName>
</protein>
<proteinExistence type="predicted"/>
<accession>A0AC60PJI8</accession>
<reference evidence="1 2" key="1">
    <citation type="journal article" date="2020" name="Cell">
        <title>Large-Scale Comparative Analyses of Tick Genomes Elucidate Their Genetic Diversity and Vector Capacities.</title>
        <authorList>
            <consortium name="Tick Genome and Microbiome Consortium (TIGMIC)"/>
            <person name="Jia N."/>
            <person name="Wang J."/>
            <person name="Shi W."/>
            <person name="Du L."/>
            <person name="Sun Y."/>
            <person name="Zhan W."/>
            <person name="Jiang J.F."/>
            <person name="Wang Q."/>
            <person name="Zhang B."/>
            <person name="Ji P."/>
            <person name="Bell-Sakyi L."/>
            <person name="Cui X.M."/>
            <person name="Yuan T.T."/>
            <person name="Jiang B.G."/>
            <person name="Yang W.F."/>
            <person name="Lam T.T."/>
            <person name="Chang Q.C."/>
            <person name="Ding S.J."/>
            <person name="Wang X.J."/>
            <person name="Zhu J.G."/>
            <person name="Ruan X.D."/>
            <person name="Zhao L."/>
            <person name="Wei J.T."/>
            <person name="Ye R.Z."/>
            <person name="Que T.C."/>
            <person name="Du C.H."/>
            <person name="Zhou Y.H."/>
            <person name="Cheng J.X."/>
            <person name="Dai P.F."/>
            <person name="Guo W.B."/>
            <person name="Han X.H."/>
            <person name="Huang E.J."/>
            <person name="Li L.F."/>
            <person name="Wei W."/>
            <person name="Gao Y.C."/>
            <person name="Liu J.Z."/>
            <person name="Shao H.Z."/>
            <person name="Wang X."/>
            <person name="Wang C.C."/>
            <person name="Yang T.C."/>
            <person name="Huo Q.B."/>
            <person name="Li W."/>
            <person name="Chen H.Y."/>
            <person name="Chen S.E."/>
            <person name="Zhou L.G."/>
            <person name="Ni X.B."/>
            <person name="Tian J.H."/>
            <person name="Sheng Y."/>
            <person name="Liu T."/>
            <person name="Pan Y.S."/>
            <person name="Xia L.Y."/>
            <person name="Li J."/>
            <person name="Zhao F."/>
            <person name="Cao W.C."/>
        </authorList>
    </citation>
    <scope>NUCLEOTIDE SEQUENCE [LARGE SCALE GENOMIC DNA]</scope>
    <source>
        <strain evidence="1">Iper-2018</strain>
    </source>
</reference>
<sequence length="154" mass="16757">MNRSQSYDPPQPIQRCERVSCAPSHPSAVGDGERTTAAVLGAARQSAAPGNSDNDALPSVRDFPLPESERLTRPPLANTMPLEVQQGAREDTVPFSWDLRRFRLAGHRRLQNDQMSGPRKSSRSRCHGPAGQTTAVNGHDTKTDFRLASDSIPG</sequence>
<comment type="caution">
    <text evidence="1">The sequence shown here is derived from an EMBL/GenBank/DDBJ whole genome shotgun (WGS) entry which is preliminary data.</text>
</comment>
<name>A0AC60PJI8_IXOPE</name>
<evidence type="ECO:0000313" key="1">
    <source>
        <dbReference type="EMBL" id="KAG0420985.1"/>
    </source>
</evidence>
<gene>
    <name evidence="1" type="ORF">HPB47_003109</name>
</gene>
<organism evidence="1 2">
    <name type="scientific">Ixodes persulcatus</name>
    <name type="common">Taiga tick</name>
    <dbReference type="NCBI Taxonomy" id="34615"/>
    <lineage>
        <taxon>Eukaryota</taxon>
        <taxon>Metazoa</taxon>
        <taxon>Ecdysozoa</taxon>
        <taxon>Arthropoda</taxon>
        <taxon>Chelicerata</taxon>
        <taxon>Arachnida</taxon>
        <taxon>Acari</taxon>
        <taxon>Parasitiformes</taxon>
        <taxon>Ixodida</taxon>
        <taxon>Ixodoidea</taxon>
        <taxon>Ixodidae</taxon>
        <taxon>Ixodinae</taxon>
        <taxon>Ixodes</taxon>
    </lineage>
</organism>